<dbReference type="Gene3D" id="3.40.50.1820">
    <property type="entry name" value="alpha/beta hydrolase"/>
    <property type="match status" value="1"/>
</dbReference>
<evidence type="ECO:0000313" key="1">
    <source>
        <dbReference type="EMBL" id="GFJ81052.1"/>
    </source>
</evidence>
<reference evidence="1 2" key="1">
    <citation type="submission" date="2020-03" db="EMBL/GenBank/DDBJ databases">
        <title>Whole genome shotgun sequence of Phytohabitans houttuyneae NBRC 108639.</title>
        <authorList>
            <person name="Komaki H."/>
            <person name="Tamura T."/>
        </authorList>
    </citation>
    <scope>NUCLEOTIDE SEQUENCE [LARGE SCALE GENOMIC DNA]</scope>
    <source>
        <strain evidence="1 2">NBRC 108639</strain>
    </source>
</reference>
<sequence length="184" mass="20510">MHQSHAAFAEDLVAAIGPYTDRRYAITAHCGAVPYALETVWRVHSLGLAPPVRLLASSWGAPQRGLYGRLNHIDLSTLDGIAEVKAMGARLGRPVPDDLADLLADVLEEELRIQRGYHYRAEKPLPCPVTVVGWSEDDVVPDREVHQGWEEVAKVRHETLDGRHRDYLSCPPALREVLLRDLEA</sequence>
<keyword evidence="2" id="KW-1185">Reference proteome</keyword>
<evidence type="ECO:0000313" key="2">
    <source>
        <dbReference type="Proteomes" id="UP000482800"/>
    </source>
</evidence>
<name>A0A6V8K767_9ACTN</name>
<proteinExistence type="predicted"/>
<dbReference type="SUPFAM" id="SSF53474">
    <property type="entry name" value="alpha/beta-Hydrolases"/>
    <property type="match status" value="1"/>
</dbReference>
<protein>
    <recommendedName>
        <fullName evidence="3">Thioesterase domain-containing protein</fullName>
    </recommendedName>
</protein>
<dbReference type="InterPro" id="IPR029058">
    <property type="entry name" value="AB_hydrolase_fold"/>
</dbReference>
<reference evidence="1 2" key="2">
    <citation type="submission" date="2020-03" db="EMBL/GenBank/DDBJ databases">
        <authorList>
            <person name="Ichikawa N."/>
            <person name="Kimura A."/>
            <person name="Kitahashi Y."/>
            <person name="Uohara A."/>
        </authorList>
    </citation>
    <scope>NUCLEOTIDE SEQUENCE [LARGE SCALE GENOMIC DNA]</scope>
    <source>
        <strain evidence="1 2">NBRC 108639</strain>
    </source>
</reference>
<dbReference type="AlphaFoldDB" id="A0A6V8K767"/>
<dbReference type="EMBL" id="BLPF01000002">
    <property type="protein sequence ID" value="GFJ81052.1"/>
    <property type="molecule type" value="Genomic_DNA"/>
</dbReference>
<evidence type="ECO:0008006" key="3">
    <source>
        <dbReference type="Google" id="ProtNLM"/>
    </source>
</evidence>
<dbReference type="RefSeq" id="WP_218579195.1">
    <property type="nucleotide sequence ID" value="NZ_BLPF01000002.1"/>
</dbReference>
<organism evidence="1 2">
    <name type="scientific">Phytohabitans houttuyneae</name>
    <dbReference type="NCBI Taxonomy" id="1076126"/>
    <lineage>
        <taxon>Bacteria</taxon>
        <taxon>Bacillati</taxon>
        <taxon>Actinomycetota</taxon>
        <taxon>Actinomycetes</taxon>
        <taxon>Micromonosporales</taxon>
        <taxon>Micromonosporaceae</taxon>
    </lineage>
</organism>
<accession>A0A6V8K767</accession>
<gene>
    <name evidence="1" type="ORF">Phou_052320</name>
</gene>
<dbReference type="Proteomes" id="UP000482800">
    <property type="component" value="Unassembled WGS sequence"/>
</dbReference>
<comment type="caution">
    <text evidence="1">The sequence shown here is derived from an EMBL/GenBank/DDBJ whole genome shotgun (WGS) entry which is preliminary data.</text>
</comment>